<dbReference type="PANTHER" id="PTHR34846:SF5">
    <property type="entry name" value="CARBOXYMUCONOLACTONE DECARBOXYLASE-LIKE DOMAIN-CONTAINING PROTEIN"/>
    <property type="match status" value="1"/>
</dbReference>
<reference evidence="2 3" key="1">
    <citation type="submission" date="2018-06" db="EMBL/GenBank/DDBJ databases">
        <title>Sphaerisporangium craniellae sp. nov., isolated from a marine sponge in the South China Sea.</title>
        <authorList>
            <person name="Li L."/>
        </authorList>
    </citation>
    <scope>NUCLEOTIDE SEQUENCE [LARGE SCALE GENOMIC DNA]</scope>
    <source>
        <strain evidence="2 3">LHW63015</strain>
    </source>
</reference>
<dbReference type="SUPFAM" id="SSF69118">
    <property type="entry name" value="AhpD-like"/>
    <property type="match status" value="1"/>
</dbReference>
<dbReference type="InterPro" id="IPR029032">
    <property type="entry name" value="AhpD-like"/>
</dbReference>
<sequence length="205" mass="22396">MAGCGRPCAATRTRRVSAMGADEVRIEPVPVEDYHRLERELFGDAARAGTAGVSRMWAHNPGLMKAQRPLQEYLLGDSTLPPRERELAILRVTWLCGSEYAFGQHTLFGERAGLSAEEIRRVTEGPDAPGWTPFEAALLRAADELRADARVSGPTWAVLAETYDTAQLIDLIAVIGRYWTVAVTLNSAGVPLDPDRPGFPERPAS</sequence>
<organism evidence="2 3">
    <name type="scientific">Spongiactinospora rosea</name>
    <dbReference type="NCBI Taxonomy" id="2248750"/>
    <lineage>
        <taxon>Bacteria</taxon>
        <taxon>Bacillati</taxon>
        <taxon>Actinomycetota</taxon>
        <taxon>Actinomycetes</taxon>
        <taxon>Streptosporangiales</taxon>
        <taxon>Streptosporangiaceae</taxon>
        <taxon>Spongiactinospora</taxon>
    </lineage>
</organism>
<keyword evidence="3" id="KW-1185">Reference proteome</keyword>
<protein>
    <submittedName>
        <fullName evidence="2">Carboxymuconolactone decarboxylase family protein</fullName>
    </submittedName>
</protein>
<comment type="caution">
    <text evidence="2">The sequence shown here is derived from an EMBL/GenBank/DDBJ whole genome shotgun (WGS) entry which is preliminary data.</text>
</comment>
<dbReference type="AlphaFoldDB" id="A0A366LSJ8"/>
<evidence type="ECO:0000313" key="3">
    <source>
        <dbReference type="Proteomes" id="UP000253303"/>
    </source>
</evidence>
<dbReference type="Pfam" id="PF02627">
    <property type="entry name" value="CMD"/>
    <property type="match status" value="1"/>
</dbReference>
<proteinExistence type="predicted"/>
<gene>
    <name evidence="2" type="ORF">DP939_31630</name>
</gene>
<accession>A0A366LSJ8</accession>
<dbReference type="Gene3D" id="1.20.1290.10">
    <property type="entry name" value="AhpD-like"/>
    <property type="match status" value="1"/>
</dbReference>
<evidence type="ECO:0000313" key="2">
    <source>
        <dbReference type="EMBL" id="RBQ16172.1"/>
    </source>
</evidence>
<evidence type="ECO:0000259" key="1">
    <source>
        <dbReference type="Pfam" id="PF02627"/>
    </source>
</evidence>
<dbReference type="EMBL" id="QMEY01000018">
    <property type="protein sequence ID" value="RBQ16172.1"/>
    <property type="molecule type" value="Genomic_DNA"/>
</dbReference>
<name>A0A366LSJ8_9ACTN</name>
<dbReference type="GO" id="GO:0051920">
    <property type="term" value="F:peroxiredoxin activity"/>
    <property type="evidence" value="ECO:0007669"/>
    <property type="project" value="InterPro"/>
</dbReference>
<dbReference type="Proteomes" id="UP000253303">
    <property type="component" value="Unassembled WGS sequence"/>
</dbReference>
<feature type="domain" description="Carboxymuconolactone decarboxylase-like" evidence="1">
    <location>
        <begin position="61"/>
        <end position="144"/>
    </location>
</feature>
<dbReference type="PANTHER" id="PTHR34846">
    <property type="entry name" value="4-CARBOXYMUCONOLACTONE DECARBOXYLASE FAMILY PROTEIN (AFU_ORTHOLOGUE AFUA_6G11590)"/>
    <property type="match status" value="1"/>
</dbReference>
<dbReference type="InterPro" id="IPR003779">
    <property type="entry name" value="CMD-like"/>
</dbReference>